<proteinExistence type="predicted"/>
<feature type="compositionally biased region" description="Basic and acidic residues" evidence="1">
    <location>
        <begin position="293"/>
        <end position="308"/>
    </location>
</feature>
<keyword evidence="2" id="KW-0812">Transmembrane</keyword>
<dbReference type="PANTHER" id="PTHR33700">
    <property type="entry name" value="MYB-LIKE PROTEIN X"/>
    <property type="match status" value="1"/>
</dbReference>
<feature type="transmembrane region" description="Helical" evidence="2">
    <location>
        <begin position="20"/>
        <end position="37"/>
    </location>
</feature>
<keyword evidence="2" id="KW-1133">Transmembrane helix</keyword>
<organism evidence="3">
    <name type="scientific">Tanacetum cinerariifolium</name>
    <name type="common">Dalmatian daisy</name>
    <name type="synonym">Chrysanthemum cinerariifolium</name>
    <dbReference type="NCBI Taxonomy" id="118510"/>
    <lineage>
        <taxon>Eukaryota</taxon>
        <taxon>Viridiplantae</taxon>
        <taxon>Streptophyta</taxon>
        <taxon>Embryophyta</taxon>
        <taxon>Tracheophyta</taxon>
        <taxon>Spermatophyta</taxon>
        <taxon>Magnoliopsida</taxon>
        <taxon>eudicotyledons</taxon>
        <taxon>Gunneridae</taxon>
        <taxon>Pentapetalae</taxon>
        <taxon>asterids</taxon>
        <taxon>campanulids</taxon>
        <taxon>Asterales</taxon>
        <taxon>Asteraceae</taxon>
        <taxon>Asteroideae</taxon>
        <taxon>Anthemideae</taxon>
        <taxon>Anthemidinae</taxon>
        <taxon>Tanacetum</taxon>
    </lineage>
</organism>
<feature type="compositionally biased region" description="Basic and acidic residues" evidence="1">
    <location>
        <begin position="271"/>
        <end position="280"/>
    </location>
</feature>
<gene>
    <name evidence="3" type="ORF">Tci_027945</name>
</gene>
<evidence type="ECO:0000256" key="2">
    <source>
        <dbReference type="SAM" id="Phobius"/>
    </source>
</evidence>
<sequence>MFRQSPRRNGRNKGLKIKHALQISVLLGVSIWLLYQVHHSNDKKAISVETNINEKPRNDSSKDMFKLGRKDIRPIVMETTIKDSKEPEEHHIDEHGTTNMEMVAKTVKAMRMGYEISQKQSINGSRKCMVKTEKDHDQSDVINDNIQIGHDREQKEDGGSKESKNKDQGKQKKVKELHKQIEDVKVKVNENKSNEQKKAVVMDNIERKDKSKKENGNKMSSNPKEPLSPSKDHHQSVTEEVENESEKDDTSSRNVPSVDDESQLDSNNSNRNEKNDKGDIDSGAQDMEQIPNENKDDASVLEDEKMPL</sequence>
<dbReference type="EMBL" id="BKCJ010003581">
    <property type="protein sequence ID" value="GEU55967.1"/>
    <property type="molecule type" value="Genomic_DNA"/>
</dbReference>
<keyword evidence="2" id="KW-0472">Membrane</keyword>
<accession>A0A6L2L521</accession>
<feature type="compositionally biased region" description="Basic and acidic residues" evidence="1">
    <location>
        <begin position="130"/>
        <end position="139"/>
    </location>
</feature>
<evidence type="ECO:0000313" key="3">
    <source>
        <dbReference type="EMBL" id="GEU55967.1"/>
    </source>
</evidence>
<reference evidence="3" key="1">
    <citation type="journal article" date="2019" name="Sci. Rep.">
        <title>Draft genome of Tanacetum cinerariifolium, the natural source of mosquito coil.</title>
        <authorList>
            <person name="Yamashiro T."/>
            <person name="Shiraishi A."/>
            <person name="Satake H."/>
            <person name="Nakayama K."/>
        </authorList>
    </citation>
    <scope>NUCLEOTIDE SEQUENCE</scope>
</reference>
<protein>
    <submittedName>
        <fullName evidence="3">Dentin sialophosphoprotein-like</fullName>
    </submittedName>
</protein>
<feature type="compositionally biased region" description="Basic and acidic residues" evidence="1">
    <location>
        <begin position="149"/>
        <end position="170"/>
    </location>
</feature>
<feature type="compositionally biased region" description="Basic and acidic residues" evidence="1">
    <location>
        <begin position="177"/>
        <end position="216"/>
    </location>
</feature>
<name>A0A6L2L521_TANCI</name>
<dbReference type="PANTHER" id="PTHR33700:SF4">
    <property type="entry name" value="MYB-LIKE PROTEIN X"/>
    <property type="match status" value="1"/>
</dbReference>
<evidence type="ECO:0000256" key="1">
    <source>
        <dbReference type="SAM" id="MobiDB-lite"/>
    </source>
</evidence>
<dbReference type="AlphaFoldDB" id="A0A6L2L521"/>
<feature type="region of interest" description="Disordered" evidence="1">
    <location>
        <begin position="121"/>
        <end position="308"/>
    </location>
</feature>
<comment type="caution">
    <text evidence="3">The sequence shown here is derived from an EMBL/GenBank/DDBJ whole genome shotgun (WGS) entry which is preliminary data.</text>
</comment>